<dbReference type="Gene3D" id="4.10.410.60">
    <property type="match status" value="1"/>
</dbReference>
<protein>
    <recommendedName>
        <fullName evidence="4">50S ribosomal protein L35</fullName>
    </recommendedName>
</protein>
<dbReference type="PRINTS" id="PR00064">
    <property type="entry name" value="RIBOSOMALL35"/>
</dbReference>
<dbReference type="SUPFAM" id="SSF143034">
    <property type="entry name" value="L35p-like"/>
    <property type="match status" value="1"/>
</dbReference>
<dbReference type="GO" id="GO:0003735">
    <property type="term" value="F:structural constituent of ribosome"/>
    <property type="evidence" value="ECO:0007669"/>
    <property type="project" value="InterPro"/>
</dbReference>
<keyword evidence="2 4" id="KW-0689">Ribosomal protein</keyword>
<proteinExistence type="inferred from homology"/>
<organism evidence="5 6">
    <name type="scientific">[Myrmecia] bisecta</name>
    <dbReference type="NCBI Taxonomy" id="41462"/>
    <lineage>
        <taxon>Eukaryota</taxon>
        <taxon>Viridiplantae</taxon>
        <taxon>Chlorophyta</taxon>
        <taxon>core chlorophytes</taxon>
        <taxon>Trebouxiophyceae</taxon>
        <taxon>Trebouxiales</taxon>
        <taxon>Trebouxiaceae</taxon>
        <taxon>Myrmecia</taxon>
    </lineage>
</organism>
<dbReference type="EMBL" id="JALJOR010000007">
    <property type="protein sequence ID" value="KAK9814093.1"/>
    <property type="molecule type" value="Genomic_DNA"/>
</dbReference>
<keyword evidence="6" id="KW-1185">Reference proteome</keyword>
<dbReference type="InterPro" id="IPR021137">
    <property type="entry name" value="Ribosomal_bL35-like"/>
</dbReference>
<dbReference type="InterPro" id="IPR037229">
    <property type="entry name" value="Ribosomal_bL35_sf"/>
</dbReference>
<comment type="caution">
    <text evidence="5">The sequence shown here is derived from an EMBL/GenBank/DDBJ whole genome shotgun (WGS) entry which is preliminary data.</text>
</comment>
<dbReference type="GO" id="GO:1990904">
    <property type="term" value="C:ribonucleoprotein complex"/>
    <property type="evidence" value="ECO:0007669"/>
    <property type="project" value="UniProtKB-KW"/>
</dbReference>
<dbReference type="PANTHER" id="PTHR36400">
    <property type="entry name" value="RIBOSOMAL PROTEIN L35"/>
    <property type="match status" value="1"/>
</dbReference>
<accession>A0AAW1PZJ8</accession>
<keyword evidence="3 4" id="KW-0687">Ribonucleoprotein</keyword>
<gene>
    <name evidence="5" type="ORF">WJX72_000547</name>
</gene>
<evidence type="ECO:0000313" key="5">
    <source>
        <dbReference type="EMBL" id="KAK9814093.1"/>
    </source>
</evidence>
<comment type="similarity">
    <text evidence="1 4">Belongs to the bacterial ribosomal protein bL35 family.</text>
</comment>
<reference evidence="5 6" key="1">
    <citation type="journal article" date="2024" name="Nat. Commun.">
        <title>Phylogenomics reveals the evolutionary origins of lichenization in chlorophyte algae.</title>
        <authorList>
            <person name="Puginier C."/>
            <person name="Libourel C."/>
            <person name="Otte J."/>
            <person name="Skaloud P."/>
            <person name="Haon M."/>
            <person name="Grisel S."/>
            <person name="Petersen M."/>
            <person name="Berrin J.G."/>
            <person name="Delaux P.M."/>
            <person name="Dal Grande F."/>
            <person name="Keller J."/>
        </authorList>
    </citation>
    <scope>NUCLEOTIDE SEQUENCE [LARGE SCALE GENOMIC DNA]</scope>
    <source>
        <strain evidence="5 6">SAG 2043</strain>
    </source>
</reference>
<evidence type="ECO:0000256" key="2">
    <source>
        <dbReference type="ARBA" id="ARBA00022980"/>
    </source>
</evidence>
<dbReference type="Proteomes" id="UP001489004">
    <property type="component" value="Unassembled WGS sequence"/>
</dbReference>
<evidence type="ECO:0000256" key="3">
    <source>
        <dbReference type="ARBA" id="ARBA00023274"/>
    </source>
</evidence>
<dbReference type="Pfam" id="PF01632">
    <property type="entry name" value="Ribosomal_L35p"/>
    <property type="match status" value="1"/>
</dbReference>
<evidence type="ECO:0000256" key="1">
    <source>
        <dbReference type="ARBA" id="ARBA00006598"/>
    </source>
</evidence>
<dbReference type="InterPro" id="IPR001706">
    <property type="entry name" value="Ribosomal_bL35"/>
</dbReference>
<evidence type="ECO:0000256" key="4">
    <source>
        <dbReference type="RuleBase" id="RU000568"/>
    </source>
</evidence>
<sequence length="160" mass="18142">MSASPCAHHPHTGFVKHLQQPLVSLSQCLSSPSGNLALQQPAYSTQAALPAQDGLWYARRVLHGCRRTASIQGNSIWTPQHRCKSTLKPRFTGGKLKPYTAYKERFKLTATGLVRYFRSGHRHRRFIKSNKQRRGLKKSAIMHDAYATTMKRLGFKMTSY</sequence>
<dbReference type="PANTHER" id="PTHR36400:SF1">
    <property type="entry name" value="RIBOSOMAL PROTEIN L35"/>
    <property type="match status" value="1"/>
</dbReference>
<name>A0AAW1PZJ8_9CHLO</name>
<dbReference type="AlphaFoldDB" id="A0AAW1PZJ8"/>
<dbReference type="GO" id="GO:0005840">
    <property type="term" value="C:ribosome"/>
    <property type="evidence" value="ECO:0007669"/>
    <property type="project" value="UniProtKB-KW"/>
</dbReference>
<evidence type="ECO:0000313" key="6">
    <source>
        <dbReference type="Proteomes" id="UP001489004"/>
    </source>
</evidence>
<dbReference type="GO" id="GO:0006412">
    <property type="term" value="P:translation"/>
    <property type="evidence" value="ECO:0007669"/>
    <property type="project" value="InterPro"/>
</dbReference>